<dbReference type="STRING" id="29539.SAMN02745716_0378"/>
<name>A0A1H6FK31_THEAL</name>
<keyword evidence="5" id="KW-0732">Signal</keyword>
<evidence type="ECO:0000256" key="5">
    <source>
        <dbReference type="ARBA" id="ARBA00022729"/>
    </source>
</evidence>
<organism evidence="12 13">
    <name type="scientific">Thermoleophilum album</name>
    <dbReference type="NCBI Taxonomy" id="29539"/>
    <lineage>
        <taxon>Bacteria</taxon>
        <taxon>Bacillati</taxon>
        <taxon>Actinomycetota</taxon>
        <taxon>Thermoleophilia</taxon>
        <taxon>Thermoleophilales</taxon>
        <taxon>Thermoleophilaceae</taxon>
        <taxon>Thermoleophilum</taxon>
    </lineage>
</organism>
<evidence type="ECO:0000256" key="2">
    <source>
        <dbReference type="ARBA" id="ARBA00022475"/>
    </source>
</evidence>
<gene>
    <name evidence="12" type="ORF">SAMN02745716_0378</name>
</gene>
<reference evidence="13" key="1">
    <citation type="submission" date="2016-10" db="EMBL/GenBank/DDBJ databases">
        <authorList>
            <person name="Varghese N."/>
            <person name="Submissions S."/>
        </authorList>
    </citation>
    <scope>NUCLEOTIDE SEQUENCE [LARGE SCALE GENOMIC DNA]</scope>
    <source>
        <strain evidence="13">ATCC 35263</strain>
    </source>
</reference>
<dbReference type="AlphaFoldDB" id="A0A1H6FK31"/>
<feature type="transmembrane region" description="Helical" evidence="9">
    <location>
        <begin position="284"/>
        <end position="303"/>
    </location>
</feature>
<dbReference type="Pfam" id="PF05425">
    <property type="entry name" value="CopD"/>
    <property type="match status" value="1"/>
</dbReference>
<dbReference type="GO" id="GO:0046688">
    <property type="term" value="P:response to copper ion"/>
    <property type="evidence" value="ECO:0007669"/>
    <property type="project" value="InterPro"/>
</dbReference>
<dbReference type="OrthoDB" id="5242236at2"/>
<dbReference type="EMBL" id="FNWJ01000001">
    <property type="protein sequence ID" value="SEH10518.1"/>
    <property type="molecule type" value="Genomic_DNA"/>
</dbReference>
<dbReference type="GO" id="GO:0042597">
    <property type="term" value="C:periplasmic space"/>
    <property type="evidence" value="ECO:0007669"/>
    <property type="project" value="InterPro"/>
</dbReference>
<feature type="domain" description="CopC" evidence="10">
    <location>
        <begin position="43"/>
        <end position="136"/>
    </location>
</feature>
<feature type="transmembrane region" description="Helical" evidence="9">
    <location>
        <begin position="391"/>
        <end position="412"/>
    </location>
</feature>
<keyword evidence="3 9" id="KW-0812">Transmembrane</keyword>
<dbReference type="PANTHER" id="PTHR34820">
    <property type="entry name" value="INNER MEMBRANE PROTEIN YEBZ"/>
    <property type="match status" value="1"/>
</dbReference>
<dbReference type="Pfam" id="PF04234">
    <property type="entry name" value="CopC"/>
    <property type="match status" value="1"/>
</dbReference>
<evidence type="ECO:0000256" key="9">
    <source>
        <dbReference type="SAM" id="Phobius"/>
    </source>
</evidence>
<keyword evidence="13" id="KW-1185">Reference proteome</keyword>
<dbReference type="InterPro" id="IPR007348">
    <property type="entry name" value="CopC_dom"/>
</dbReference>
<comment type="subcellular location">
    <subcellularLocation>
        <location evidence="1">Cell membrane</location>
        <topology evidence="1">Multi-pass membrane protein</topology>
    </subcellularLocation>
</comment>
<dbReference type="InterPro" id="IPR008457">
    <property type="entry name" value="Cu-R_CopD_dom"/>
</dbReference>
<feature type="transmembrane region" description="Helical" evidence="9">
    <location>
        <begin position="442"/>
        <end position="460"/>
    </location>
</feature>
<keyword evidence="4" id="KW-0479">Metal-binding</keyword>
<accession>A0A1H6FK31</accession>
<dbReference type="InterPro" id="IPR032694">
    <property type="entry name" value="CopC/D"/>
</dbReference>
<dbReference type="PANTHER" id="PTHR34820:SF4">
    <property type="entry name" value="INNER MEMBRANE PROTEIN YEBZ"/>
    <property type="match status" value="1"/>
</dbReference>
<dbReference type="InterPro" id="IPR014755">
    <property type="entry name" value="Cu-Rt/internalin_Ig-like"/>
</dbReference>
<evidence type="ECO:0000256" key="1">
    <source>
        <dbReference type="ARBA" id="ARBA00004651"/>
    </source>
</evidence>
<dbReference type="InterPro" id="IPR014756">
    <property type="entry name" value="Ig_E-set"/>
</dbReference>
<evidence type="ECO:0000259" key="10">
    <source>
        <dbReference type="Pfam" id="PF04234"/>
    </source>
</evidence>
<keyword evidence="6 9" id="KW-1133">Transmembrane helix</keyword>
<sequence>MATVVGRADGAAVGRPPRIASTLAVGLVVLLASLLSAPRASAHASLVASDPSPGARLESAPTRLELRFSEPLAARLSRAQLVDASGRPLATSMFVEGRRIVVEPRSPMPRGGYRLDWSTVSTVDGHTLAGSVGFGVRAPPLGSSGALAVGGPFDLGGLAGLLGRVLLYVGLVGFAGPLFVAVLLGARKPSQWLVPDVLGADGTFDGRTLARRRAAFDGVHALFGLAAVAGALAVALADATRAAGTFDPAAIFDFLLANRAGLGRFAAALALALAVLAPARRQGLRAGAALVAIVALAAAGHAASAQPQALAITALSLHVAAGCAWLGGILAIALTWWSLLRRAGDHRTRLLPAVLEPFGLVALPAFVLVVAAGTVNAVIALGSPKDLLDTAWGRVLLLKIEFVGFVALLSALHALRWRRRIAGAGAPARLVRRHWRVVRAQPWLVPPVLVASALLTGFALPPRQVAATLASADPFGCRGCPPRAPLPGELAVADHAGPVLVAAWVRPERGGRAAFELRLRQLRGEAFAPRPRVPGAERLRSCGPGCWQGLLTAPSEELEVTLARRGQRVGVARLPLAVAPHSADRARRLLTRAERRMRKLAAVREDETLTSGVGRPVVTRYALVAPDRLAFRFSQGGGGVVIGARQWRVLPDGRVESSPYVGRFRSASWFRWTAYARYAWLLRGDRRYLRIALFDPGTPIWYRLAIERRRGLVRAVRMIAPGHYMTQTFYAFDQPTRIVPPPPTP</sequence>
<evidence type="ECO:0000313" key="12">
    <source>
        <dbReference type="EMBL" id="SEH10518.1"/>
    </source>
</evidence>
<feature type="transmembrane region" description="Helical" evidence="9">
    <location>
        <begin position="358"/>
        <end position="379"/>
    </location>
</feature>
<feature type="transmembrane region" description="Helical" evidence="9">
    <location>
        <begin position="256"/>
        <end position="277"/>
    </location>
</feature>
<evidence type="ECO:0000256" key="7">
    <source>
        <dbReference type="ARBA" id="ARBA00023008"/>
    </source>
</evidence>
<evidence type="ECO:0000256" key="8">
    <source>
        <dbReference type="ARBA" id="ARBA00023136"/>
    </source>
</evidence>
<dbReference type="GO" id="GO:0006825">
    <property type="term" value="P:copper ion transport"/>
    <property type="evidence" value="ECO:0007669"/>
    <property type="project" value="InterPro"/>
</dbReference>
<evidence type="ECO:0000313" key="13">
    <source>
        <dbReference type="Proteomes" id="UP000222056"/>
    </source>
</evidence>
<keyword evidence="2" id="KW-1003">Cell membrane</keyword>
<dbReference type="Gene3D" id="2.60.40.1220">
    <property type="match status" value="1"/>
</dbReference>
<feature type="transmembrane region" description="Helical" evidence="9">
    <location>
        <begin position="214"/>
        <end position="236"/>
    </location>
</feature>
<feature type="transmembrane region" description="Helical" evidence="9">
    <location>
        <begin position="309"/>
        <end position="337"/>
    </location>
</feature>
<proteinExistence type="predicted"/>
<evidence type="ECO:0000256" key="4">
    <source>
        <dbReference type="ARBA" id="ARBA00022723"/>
    </source>
</evidence>
<feature type="transmembrane region" description="Helical" evidence="9">
    <location>
        <begin position="165"/>
        <end position="186"/>
    </location>
</feature>
<evidence type="ECO:0000256" key="3">
    <source>
        <dbReference type="ARBA" id="ARBA00022692"/>
    </source>
</evidence>
<evidence type="ECO:0000256" key="6">
    <source>
        <dbReference type="ARBA" id="ARBA00022989"/>
    </source>
</evidence>
<feature type="domain" description="Copper resistance protein D" evidence="11">
    <location>
        <begin position="353"/>
        <end position="455"/>
    </location>
</feature>
<dbReference type="GO" id="GO:0005507">
    <property type="term" value="F:copper ion binding"/>
    <property type="evidence" value="ECO:0007669"/>
    <property type="project" value="InterPro"/>
</dbReference>
<protein>
    <submittedName>
        <fullName evidence="12">Copper-binding protein CopC (Methionine-rich)</fullName>
    </submittedName>
</protein>
<dbReference type="GO" id="GO:0005886">
    <property type="term" value="C:plasma membrane"/>
    <property type="evidence" value="ECO:0007669"/>
    <property type="project" value="UniProtKB-SubCell"/>
</dbReference>
<evidence type="ECO:0000259" key="11">
    <source>
        <dbReference type="Pfam" id="PF05425"/>
    </source>
</evidence>
<keyword evidence="8 9" id="KW-0472">Membrane</keyword>
<dbReference type="SUPFAM" id="SSF81296">
    <property type="entry name" value="E set domains"/>
    <property type="match status" value="1"/>
</dbReference>
<keyword evidence="7" id="KW-0186">Copper</keyword>
<dbReference type="RefSeq" id="WP_093115713.1">
    <property type="nucleotide sequence ID" value="NZ_FNWJ01000001.1"/>
</dbReference>
<dbReference type="Proteomes" id="UP000222056">
    <property type="component" value="Unassembled WGS sequence"/>
</dbReference>